<evidence type="ECO:0000313" key="2">
    <source>
        <dbReference type="Proteomes" id="UP000823775"/>
    </source>
</evidence>
<organism evidence="1 2">
    <name type="scientific">Datura stramonium</name>
    <name type="common">Jimsonweed</name>
    <name type="synonym">Common thornapple</name>
    <dbReference type="NCBI Taxonomy" id="4076"/>
    <lineage>
        <taxon>Eukaryota</taxon>
        <taxon>Viridiplantae</taxon>
        <taxon>Streptophyta</taxon>
        <taxon>Embryophyta</taxon>
        <taxon>Tracheophyta</taxon>
        <taxon>Spermatophyta</taxon>
        <taxon>Magnoliopsida</taxon>
        <taxon>eudicotyledons</taxon>
        <taxon>Gunneridae</taxon>
        <taxon>Pentapetalae</taxon>
        <taxon>asterids</taxon>
        <taxon>lamiids</taxon>
        <taxon>Solanales</taxon>
        <taxon>Solanaceae</taxon>
        <taxon>Solanoideae</taxon>
        <taxon>Datureae</taxon>
        <taxon>Datura</taxon>
    </lineage>
</organism>
<reference evidence="1 2" key="1">
    <citation type="journal article" date="2021" name="BMC Genomics">
        <title>Datura genome reveals duplications of psychoactive alkaloid biosynthetic genes and high mutation rate following tissue culture.</title>
        <authorList>
            <person name="Rajewski A."/>
            <person name="Carter-House D."/>
            <person name="Stajich J."/>
            <person name="Litt A."/>
        </authorList>
    </citation>
    <scope>NUCLEOTIDE SEQUENCE [LARGE SCALE GENOMIC DNA]</scope>
    <source>
        <strain evidence="1">AR-01</strain>
    </source>
</reference>
<protein>
    <submittedName>
        <fullName evidence="1">Uncharacterized protein</fullName>
    </submittedName>
</protein>
<dbReference type="Proteomes" id="UP000823775">
    <property type="component" value="Unassembled WGS sequence"/>
</dbReference>
<accession>A0ABS8WTS8</accession>
<evidence type="ECO:0000313" key="1">
    <source>
        <dbReference type="EMBL" id="MCE3215578.1"/>
    </source>
</evidence>
<name>A0ABS8WTS8_DATST</name>
<gene>
    <name evidence="1" type="ORF">HAX54_002859</name>
</gene>
<comment type="caution">
    <text evidence="1">The sequence shown here is derived from an EMBL/GenBank/DDBJ whole genome shotgun (WGS) entry which is preliminary data.</text>
</comment>
<dbReference type="EMBL" id="JACEIK010011285">
    <property type="protein sequence ID" value="MCE3215578.1"/>
    <property type="molecule type" value="Genomic_DNA"/>
</dbReference>
<sequence>MMLWRWAQWIHEWPWIIRKLRMKASQLASEDEQMALDEDENHQQALEDEQMAMDEDENVAGIKRAHGNHQSSPLACVAALSVGDIDSSLARHKLTNRQIHMTRPTTQFFFVMINNNGDISFLYSQDEMKLRVVGIL</sequence>
<keyword evidence="2" id="KW-1185">Reference proteome</keyword>
<proteinExistence type="predicted"/>